<accession>A0A5K7ZA90</accession>
<evidence type="ECO:0000313" key="2">
    <source>
        <dbReference type="Proteomes" id="UP000427769"/>
    </source>
</evidence>
<keyword evidence="2" id="KW-1185">Reference proteome</keyword>
<reference evidence="1 2" key="1">
    <citation type="submission" date="2019-11" db="EMBL/GenBank/DDBJ databases">
        <title>Comparative genomics of hydrocarbon-degrading Desulfosarcina strains.</title>
        <authorList>
            <person name="Watanabe M."/>
            <person name="Kojima H."/>
            <person name="Fukui M."/>
        </authorList>
    </citation>
    <scope>NUCLEOTIDE SEQUENCE [LARGE SCALE GENOMIC DNA]</scope>
    <source>
        <strain evidence="1 2">PP31</strain>
    </source>
</reference>
<proteinExistence type="predicted"/>
<gene>
    <name evidence="1" type="ORF">DSCW_61830</name>
</gene>
<dbReference type="Proteomes" id="UP000427769">
    <property type="component" value="Chromosome"/>
</dbReference>
<dbReference type="AlphaFoldDB" id="A0A5K7ZA90"/>
<evidence type="ECO:0000313" key="1">
    <source>
        <dbReference type="EMBL" id="BBO78766.1"/>
    </source>
</evidence>
<name>A0A5K7ZA90_9BACT</name>
<dbReference type="RefSeq" id="WP_155307364.1">
    <property type="nucleotide sequence ID" value="NZ_AP021875.1"/>
</dbReference>
<protein>
    <submittedName>
        <fullName evidence="1">Uncharacterized protein</fullName>
    </submittedName>
</protein>
<organism evidence="1 2">
    <name type="scientific">Desulfosarcina widdelii</name>
    <dbReference type="NCBI Taxonomy" id="947919"/>
    <lineage>
        <taxon>Bacteria</taxon>
        <taxon>Pseudomonadati</taxon>
        <taxon>Thermodesulfobacteriota</taxon>
        <taxon>Desulfobacteria</taxon>
        <taxon>Desulfobacterales</taxon>
        <taxon>Desulfosarcinaceae</taxon>
        <taxon>Desulfosarcina</taxon>
    </lineage>
</organism>
<dbReference type="KEGG" id="dwd:DSCW_61830"/>
<dbReference type="EMBL" id="AP021875">
    <property type="protein sequence ID" value="BBO78766.1"/>
    <property type="molecule type" value="Genomic_DNA"/>
</dbReference>
<sequence length="114" mass="13089">MAYTLKFNRTLKIVELVFSGRLTAQESREATSKAIALGKEYGDADALVDAMEVELDVSIIDLLDLPERLYVEEEMNRRIRVAVVSPRLPKKQGDVRFYETSLLSKINRNPWLLF</sequence>